<dbReference type="WBParaSite" id="ES5_v2.g18509.t1">
    <property type="protein sequence ID" value="ES5_v2.g18509.t1"/>
    <property type="gene ID" value="ES5_v2.g18509"/>
</dbReference>
<dbReference type="Proteomes" id="UP000887579">
    <property type="component" value="Unplaced"/>
</dbReference>
<accession>A0AC34FN62</accession>
<name>A0AC34FN62_9BILA</name>
<proteinExistence type="predicted"/>
<protein>
    <submittedName>
        <fullName evidence="2">Uncharacterized protein</fullName>
    </submittedName>
</protein>
<sequence>MKKIYYNLAGILRSNNNPVDIDRQMLLGTIPFFRFIPETSPLYAFLDLITQVHNRPTAEFLLEEYAYTKVNEDQFRQLKLNFRGYIEEFFAVPAPIPSPTPPDSKTSSSKYIRDEIPCDHFQRSLPRPRNKFRNGSVINVAFTLVSEIYTHYPLLGSFIFGEEHTMFKLLMSLLHLFCEPQNVPHEKRSLDWDIINVTKQLFEEWDVFRLRAALHTMLEEVANRFDERPVEGLMEKTSEFVLCNHREKLGRRVQIRIQYDSQNIVNIHE</sequence>
<reference evidence="2" key="1">
    <citation type="submission" date="2022-11" db="UniProtKB">
        <authorList>
            <consortium name="WormBaseParasite"/>
        </authorList>
    </citation>
    <scope>IDENTIFICATION</scope>
</reference>
<evidence type="ECO:0000313" key="1">
    <source>
        <dbReference type="Proteomes" id="UP000887579"/>
    </source>
</evidence>
<organism evidence="1 2">
    <name type="scientific">Panagrolaimus sp. ES5</name>
    <dbReference type="NCBI Taxonomy" id="591445"/>
    <lineage>
        <taxon>Eukaryota</taxon>
        <taxon>Metazoa</taxon>
        <taxon>Ecdysozoa</taxon>
        <taxon>Nematoda</taxon>
        <taxon>Chromadorea</taxon>
        <taxon>Rhabditida</taxon>
        <taxon>Tylenchina</taxon>
        <taxon>Panagrolaimomorpha</taxon>
        <taxon>Panagrolaimoidea</taxon>
        <taxon>Panagrolaimidae</taxon>
        <taxon>Panagrolaimus</taxon>
    </lineage>
</organism>
<evidence type="ECO:0000313" key="2">
    <source>
        <dbReference type="WBParaSite" id="ES5_v2.g18509.t1"/>
    </source>
</evidence>